<proteinExistence type="predicted"/>
<dbReference type="EMBL" id="JAMSHJ010000007">
    <property type="protein sequence ID" value="KAI5389767.1"/>
    <property type="molecule type" value="Genomic_DNA"/>
</dbReference>
<dbReference type="Proteomes" id="UP001058974">
    <property type="component" value="Chromosome 7"/>
</dbReference>
<dbReference type="Gramene" id="Psat07G0517000-T1">
    <property type="protein sequence ID" value="KAI5389767.1"/>
    <property type="gene ID" value="KIW84_075170"/>
</dbReference>
<sequence>MSITPASKEIVGSSAKLLNNSVSPRDVVFCNLEESMQIGADKEQVVPSQEKMIEFSPKLFNNPGTPANGGIELCGLEENLEIGAVSEELRNTQEELEQGLRSLPFVMT</sequence>
<dbReference type="AlphaFoldDB" id="A0A9D4ZXR4"/>
<organism evidence="1 2">
    <name type="scientific">Pisum sativum</name>
    <name type="common">Garden pea</name>
    <name type="synonym">Lathyrus oleraceus</name>
    <dbReference type="NCBI Taxonomy" id="3888"/>
    <lineage>
        <taxon>Eukaryota</taxon>
        <taxon>Viridiplantae</taxon>
        <taxon>Streptophyta</taxon>
        <taxon>Embryophyta</taxon>
        <taxon>Tracheophyta</taxon>
        <taxon>Spermatophyta</taxon>
        <taxon>Magnoliopsida</taxon>
        <taxon>eudicotyledons</taxon>
        <taxon>Gunneridae</taxon>
        <taxon>Pentapetalae</taxon>
        <taxon>rosids</taxon>
        <taxon>fabids</taxon>
        <taxon>Fabales</taxon>
        <taxon>Fabaceae</taxon>
        <taxon>Papilionoideae</taxon>
        <taxon>50 kb inversion clade</taxon>
        <taxon>NPAAA clade</taxon>
        <taxon>Hologalegina</taxon>
        <taxon>IRL clade</taxon>
        <taxon>Fabeae</taxon>
        <taxon>Lathyrus</taxon>
    </lineage>
</organism>
<evidence type="ECO:0000313" key="2">
    <source>
        <dbReference type="Proteomes" id="UP001058974"/>
    </source>
</evidence>
<gene>
    <name evidence="1" type="ORF">KIW84_075170</name>
</gene>
<name>A0A9D4ZXR4_PEA</name>
<reference evidence="1 2" key="1">
    <citation type="journal article" date="2022" name="Nat. Genet.">
        <title>Improved pea reference genome and pan-genome highlight genomic features and evolutionary characteristics.</title>
        <authorList>
            <person name="Yang T."/>
            <person name="Liu R."/>
            <person name="Luo Y."/>
            <person name="Hu S."/>
            <person name="Wang D."/>
            <person name="Wang C."/>
            <person name="Pandey M.K."/>
            <person name="Ge S."/>
            <person name="Xu Q."/>
            <person name="Li N."/>
            <person name="Li G."/>
            <person name="Huang Y."/>
            <person name="Saxena R.K."/>
            <person name="Ji Y."/>
            <person name="Li M."/>
            <person name="Yan X."/>
            <person name="He Y."/>
            <person name="Liu Y."/>
            <person name="Wang X."/>
            <person name="Xiang C."/>
            <person name="Varshney R.K."/>
            <person name="Ding H."/>
            <person name="Gao S."/>
            <person name="Zong X."/>
        </authorList>
    </citation>
    <scope>NUCLEOTIDE SEQUENCE [LARGE SCALE GENOMIC DNA]</scope>
    <source>
        <strain evidence="1 2">cv. Zhongwan 6</strain>
    </source>
</reference>
<keyword evidence="2" id="KW-1185">Reference proteome</keyword>
<accession>A0A9D4ZXR4</accession>
<evidence type="ECO:0000313" key="1">
    <source>
        <dbReference type="EMBL" id="KAI5389767.1"/>
    </source>
</evidence>
<comment type="caution">
    <text evidence="1">The sequence shown here is derived from an EMBL/GenBank/DDBJ whole genome shotgun (WGS) entry which is preliminary data.</text>
</comment>
<protein>
    <submittedName>
        <fullName evidence="1">Uncharacterized protein</fullName>
    </submittedName>
</protein>